<dbReference type="Proteomes" id="UP000198598">
    <property type="component" value="Unassembled WGS sequence"/>
</dbReference>
<dbReference type="EMBL" id="FOLQ01000012">
    <property type="protein sequence ID" value="SFE29106.1"/>
    <property type="molecule type" value="Genomic_DNA"/>
</dbReference>
<protein>
    <recommendedName>
        <fullName evidence="3">Transposase</fullName>
    </recommendedName>
</protein>
<name>A0A1I1ZBJ0_9BACT</name>
<evidence type="ECO:0000313" key="1">
    <source>
        <dbReference type="EMBL" id="SFE29106.1"/>
    </source>
</evidence>
<dbReference type="RefSeq" id="WP_093831061.1">
    <property type="nucleotide sequence ID" value="NZ_FOLQ01000012.1"/>
</dbReference>
<keyword evidence="2" id="KW-1185">Reference proteome</keyword>
<gene>
    <name evidence="1" type="ORF">SAMN05216167_11273</name>
</gene>
<organism evidence="1 2">
    <name type="scientific">Spirosoma endophyticum</name>
    <dbReference type="NCBI Taxonomy" id="662367"/>
    <lineage>
        <taxon>Bacteria</taxon>
        <taxon>Pseudomonadati</taxon>
        <taxon>Bacteroidota</taxon>
        <taxon>Cytophagia</taxon>
        <taxon>Cytophagales</taxon>
        <taxon>Cytophagaceae</taxon>
        <taxon>Spirosoma</taxon>
    </lineage>
</organism>
<evidence type="ECO:0000313" key="2">
    <source>
        <dbReference type="Proteomes" id="UP000198598"/>
    </source>
</evidence>
<dbReference type="OrthoDB" id="964423at2"/>
<proteinExistence type="predicted"/>
<dbReference type="AlphaFoldDB" id="A0A1I1ZBJ0"/>
<sequence>MTQTHQYRYYIGVDVSKSELDFAVVEANQVLFHVEVSNDKKGIQAFFRQLKALNQGDSKHSLFCLEHTGIVRHVVARFEYG</sequence>
<evidence type="ECO:0008006" key="3">
    <source>
        <dbReference type="Google" id="ProtNLM"/>
    </source>
</evidence>
<reference evidence="1 2" key="1">
    <citation type="submission" date="2016-10" db="EMBL/GenBank/DDBJ databases">
        <authorList>
            <person name="de Groot N.N."/>
        </authorList>
    </citation>
    <scope>NUCLEOTIDE SEQUENCE [LARGE SCALE GENOMIC DNA]</scope>
    <source>
        <strain evidence="1 2">DSM 26130</strain>
    </source>
</reference>
<accession>A0A1I1ZBJ0</accession>